<protein>
    <submittedName>
        <fullName evidence="1">Uncharacterized protein</fullName>
    </submittedName>
</protein>
<evidence type="ECO:0000313" key="1">
    <source>
        <dbReference type="EMBL" id="KIA88017.1"/>
    </source>
</evidence>
<dbReference type="Proteomes" id="UP000031246">
    <property type="component" value="Unassembled WGS sequence"/>
</dbReference>
<keyword evidence="2" id="KW-1185">Reference proteome</keyword>
<dbReference type="EMBL" id="JSYN01000058">
    <property type="protein sequence ID" value="KIA88017.1"/>
    <property type="molecule type" value="Genomic_DNA"/>
</dbReference>
<reference evidence="1 2" key="1">
    <citation type="submission" date="2014-10" db="EMBL/GenBank/DDBJ databases">
        <title>Pedobacter Kyungheensis.</title>
        <authorList>
            <person name="Anderson B.M."/>
            <person name="Newman J.D."/>
        </authorList>
    </citation>
    <scope>NUCLEOTIDE SEQUENCE [LARGE SCALE GENOMIC DNA]</scope>
    <source>
        <strain evidence="1 2">KACC 16221</strain>
    </source>
</reference>
<proteinExistence type="predicted"/>
<organism evidence="1 2">
    <name type="scientific">Pedobacter kyungheensis</name>
    <dbReference type="NCBI Taxonomy" id="1069985"/>
    <lineage>
        <taxon>Bacteria</taxon>
        <taxon>Pseudomonadati</taxon>
        <taxon>Bacteroidota</taxon>
        <taxon>Sphingobacteriia</taxon>
        <taxon>Sphingobacteriales</taxon>
        <taxon>Sphingobacteriaceae</taxon>
        <taxon>Pedobacter</taxon>
    </lineage>
</organism>
<comment type="caution">
    <text evidence="1">The sequence shown here is derived from an EMBL/GenBank/DDBJ whole genome shotgun (WGS) entry which is preliminary data.</text>
</comment>
<sequence length="84" mass="9586">MGTTGGPLIPAIDQLTLFRLVKLPVLVWLNHWPAGSNYLHESNLKYSLRKKDEDSKRKGRKISNIALKSRYNTKESNHLPIFIG</sequence>
<evidence type="ECO:0000313" key="2">
    <source>
        <dbReference type="Proteomes" id="UP000031246"/>
    </source>
</evidence>
<accession>A0A0C1F4F8</accession>
<name>A0A0C1F4F8_9SPHI</name>
<gene>
    <name evidence="1" type="ORF">OC25_26520</name>
</gene>
<dbReference type="AlphaFoldDB" id="A0A0C1F4F8"/>